<dbReference type="Proteomes" id="UP000800092">
    <property type="component" value="Unassembled WGS sequence"/>
</dbReference>
<name>A0A6A6HI46_VIRVR</name>
<gene>
    <name evidence="1" type="ORF">EV356DRAFT_530028</name>
</gene>
<proteinExistence type="predicted"/>
<protein>
    <recommendedName>
        <fullName evidence="3">Transcription factor domain-containing protein</fullName>
    </recommendedName>
</protein>
<organism evidence="1 2">
    <name type="scientific">Viridothelium virens</name>
    <name type="common">Speckled blister lichen</name>
    <name type="synonym">Trypethelium virens</name>
    <dbReference type="NCBI Taxonomy" id="1048519"/>
    <lineage>
        <taxon>Eukaryota</taxon>
        <taxon>Fungi</taxon>
        <taxon>Dikarya</taxon>
        <taxon>Ascomycota</taxon>
        <taxon>Pezizomycotina</taxon>
        <taxon>Dothideomycetes</taxon>
        <taxon>Dothideomycetes incertae sedis</taxon>
        <taxon>Trypetheliales</taxon>
        <taxon>Trypetheliaceae</taxon>
        <taxon>Viridothelium</taxon>
    </lineage>
</organism>
<keyword evidence="2" id="KW-1185">Reference proteome</keyword>
<evidence type="ECO:0000313" key="1">
    <source>
        <dbReference type="EMBL" id="KAF2237707.1"/>
    </source>
</evidence>
<dbReference type="EMBL" id="ML991779">
    <property type="protein sequence ID" value="KAF2237707.1"/>
    <property type="molecule type" value="Genomic_DNA"/>
</dbReference>
<evidence type="ECO:0000313" key="2">
    <source>
        <dbReference type="Proteomes" id="UP000800092"/>
    </source>
</evidence>
<dbReference type="AlphaFoldDB" id="A0A6A6HI46"/>
<dbReference type="OrthoDB" id="4226149at2759"/>
<sequence>MELRKGPASTNVQLAPRVGFDRPLGGLTHHARPLWKQYSLSLFMKNFVIQPESLASPPTYLHRLEMALTESEAKYSFVAVLDVVSAAFMFLRELSLPNEIRLLLHGKYCDTLSHLNKTLAYFPGCGLLPTSVFLLAIYQMTTSTSPEERGWKMHLDGILALLKQESQLRSPYINKDFGAFVKNCILADNLDWNGHLEVSSDCLTQSHLFLSLLVFQLRKLTPEMDDVFRGPKTPRKLEVLKLHNIVKRIYKDLTLLPNIMPAGTKRTVLVQVSPAYQDQSFQPGPSNEYEIYTNIHVAYMWNIFRTMVIICGSFLLQSGRFLESKDSDDAKKFKDVAQAVLGAVDSTCASVPFFLFDGNLSRLQDSQHLSDYSIKALHGLLLIWPLYTSSQVPSIPDVQREWIKGVLSDIGIRGCIPKASALAISTPEEFSYSDAVAGSLLLNLGFFIMSGPS</sequence>
<dbReference type="InterPro" id="IPR053175">
    <property type="entry name" value="DHMBA_Reg_Transcription_Factor"/>
</dbReference>
<accession>A0A6A6HI46</accession>
<evidence type="ECO:0008006" key="3">
    <source>
        <dbReference type="Google" id="ProtNLM"/>
    </source>
</evidence>
<dbReference type="PANTHER" id="PTHR38791">
    <property type="entry name" value="ZN(II)2CYS6 TRANSCRIPTION FACTOR (EUROFUNG)-RELATED-RELATED"/>
    <property type="match status" value="1"/>
</dbReference>
<reference evidence="1" key="1">
    <citation type="journal article" date="2020" name="Stud. Mycol.">
        <title>101 Dothideomycetes genomes: a test case for predicting lifestyles and emergence of pathogens.</title>
        <authorList>
            <person name="Haridas S."/>
            <person name="Albert R."/>
            <person name="Binder M."/>
            <person name="Bloem J."/>
            <person name="Labutti K."/>
            <person name="Salamov A."/>
            <person name="Andreopoulos B."/>
            <person name="Baker S."/>
            <person name="Barry K."/>
            <person name="Bills G."/>
            <person name="Bluhm B."/>
            <person name="Cannon C."/>
            <person name="Castanera R."/>
            <person name="Culley D."/>
            <person name="Daum C."/>
            <person name="Ezra D."/>
            <person name="Gonzalez J."/>
            <person name="Henrissat B."/>
            <person name="Kuo A."/>
            <person name="Liang C."/>
            <person name="Lipzen A."/>
            <person name="Lutzoni F."/>
            <person name="Magnuson J."/>
            <person name="Mondo S."/>
            <person name="Nolan M."/>
            <person name="Ohm R."/>
            <person name="Pangilinan J."/>
            <person name="Park H.-J."/>
            <person name="Ramirez L."/>
            <person name="Alfaro M."/>
            <person name="Sun H."/>
            <person name="Tritt A."/>
            <person name="Yoshinaga Y."/>
            <person name="Zwiers L.-H."/>
            <person name="Turgeon B."/>
            <person name="Goodwin S."/>
            <person name="Spatafora J."/>
            <person name="Crous P."/>
            <person name="Grigoriev I."/>
        </authorList>
    </citation>
    <scope>NUCLEOTIDE SEQUENCE</scope>
    <source>
        <strain evidence="1">Tuck. ex Michener</strain>
    </source>
</reference>